<feature type="compositionally biased region" description="Polar residues" evidence="1">
    <location>
        <begin position="669"/>
        <end position="682"/>
    </location>
</feature>
<feature type="compositionally biased region" description="Polar residues" evidence="1">
    <location>
        <begin position="643"/>
        <end position="654"/>
    </location>
</feature>
<dbReference type="SMART" id="SM00028">
    <property type="entry name" value="TPR"/>
    <property type="match status" value="2"/>
</dbReference>
<dbReference type="PANTHER" id="PTHR33487">
    <property type="entry name" value="CILIA- AND FLAGELLA-ASSOCIATED PROTEIN 54"/>
    <property type="match status" value="1"/>
</dbReference>
<feature type="compositionally biased region" description="Acidic residues" evidence="1">
    <location>
        <begin position="1200"/>
        <end position="1213"/>
    </location>
</feature>
<sequence length="3003" mass="340073">MATMLKLAAINSINQPKSSNFYDPGKPNPVYKALDQETNDFIEAIKKRHQSKDPACRLAQDLFALWNKFEPRLPPMYFKRKLLDMGELLMTINEYKLASWQCFERYLSAFGDFNVVEMTDSKIFSETFFPEGYETEEAGFTMRALMGKTTCTYQMILLNDAKLQNISNRNQGLKLLQFLQMLTQAVLPNNKLCWILYNGTVHIYGIARHLMTVGLSIKVIDYLLWSCVCMETSIPLLGVRYLKWRSTLYAAVCQCYYDCRAGHHAESFARKALSKISELSQLESMSNSNHTEEIERNFRFATVKMAVMVYKEMIFATRKKPKGLLRPKARANLKDIQNNPWPRTTCEKLLSDMFEGSAAQLLCIVETLHDNNRRTILHSPPAAEHENEIWDIYAELFLAATELLKGKPTICRQANQPNMNGIILNNSLMEMAERGEDGATVECVYKLTASAYNLEQWEVFDYLLPNLRELLEEISDQRYASLAKQLDIIEAIDKVMPRQRPKKYTTEVDDIDPMQDVIPTSAIGGKAGPKTDDMIKLAEVLLSVVNSDFQPASFDVDMVTDACLILWSQCKRIFQRFQTGSSDNSKYLKRMPNPGKWTYILEIVHKLFAWCGLNKVDPALSAEVVLRLALVLEANASQQISDNSRMESTILSPTRQEEGTVDEEGSVEGLSNTSYDGGTSPPSILKNTIRNQLTQAKDMLQLGIDNICRARRMTATTDGSHIADVSWVIEYFNEESKTESAVWNMVKDLHAELLFIYHRVCIKLLEFDKGISVIGKKRFTSQNMSANLDKLIDECQQYLLSKALLLLQASVHYKAEGSKRKLLTQAKKLIETCEKEEKKLYADNHLKDYSSKKKSRIPPPPILLTRTDRMMVFKPSPWQPESGESVAYYSIFGRAAVGHNLKARLSDYHLAGSGEVVPASVDCELRVDNLQANCKYIFAVGAYTANGKLIGNSIGETTCSIVASHPIPILMAWAYLCQAAYQVQEYELAREASSVLWKHFIAPEPPHLLPIYIEDDRNDLRLNFYTLNKEVLERTSPVLLRLLQNSLFIDVESSIESWQLYCDDVGSKDMLTSNQIRRFRCCEKMLVSLELAGWLNDASYALQATVQSYGLLAPILQHKITAKYVVEILQIAHSVLGHTAPAIGHRKNTDSFKHMIAIVTFHLAKVFRKAGERSLASSVNDLGRKMLAVFQKDAAKQEEDTSGGDEGRDDDEGKDPGDERTETGSVTLQVLKRKTVRKAKKALWDEAEATGNEELKALEAHMSYMQRQRDVEHELYGHEDVSILYAYIAYLPSKVAYKEVIKFRRRLRFLEFFTCTAQKALNEGYADVALSWCEETEHYIMKRNEPFVNVDRGASTQPTQSAAKGWNAAITEYSQTIVSPNSKTTTSKGGAGHLKKRKPRYKPIGIDPNLSESQKALREEQQFKAFDTFANHLPNMWRTNIRRKRLRKICTDEMPWRSEMHHVQAKCIIRILLRKLETIEQIQLSTTDLDTDWYGFENLGEILVINGTKKKSKTKSNKAVEPTGIDLAAAAASSGKLLHMDESGAATSTTPSHKKEKVSTEYIEESLKSAYSYFRKSIVLAHRGRHWILLQNICRSLWNYSSVILQYSTLRFPNVKKLMNKAFFMAADCLLDMFMSTEGQNVDIDFLRKITLRSMELLSLADKWECLVHIGLKFCALTNNIFDDQVKPLIACAQNQLISRIQSSGGYQKNFSRVTTTDDKDYLNLELNVKLGDSKDLAELIGQASDEQNSNNPHSNSTWAKRLCRVPLDISKTMESLKLSLDRTEHTTRALRHSRRLLSLYLAGRVLRIDDDHKPKSADSRVDFVKQTCFPPDAVAPNLEERKFQTMTDVHCNPLPSSQLGLVRESYRRTIELLLASKQKHLAAQALRDLGNLEMHLNNNKRAAKYWNEALGILTGYENLPKIWRKELAMEDISDFLLKKYGIWICLLSANLISNIAQFNPPSKLREQTDYCLLASFFFKSVFRASLPHPLADRDYATYEIGSDKDVENLIPSVDILADRYRLDGPALISSLKFTIDVLVESRYLLTTLPLLTLHTYLTTYIAPEARSAIAGRLTKVKVLTDLHMFSEAIQHLLRILYGEDVPDVNGIRIFEISPPKRQFLNNKSITDNDNLKLLDSILDKRLASNQASVYGSYLTCQVNIVQSHLLIEIASTIQGMPVFEDDMVPGTNLQIKPKSYTTFDPASGISLVPQQTEPMSSLSKKSKGGKLKDETDRTTKRLTAREKPLNNNIIKGTLLSKADNILSTVSEIILEKAAFERGPAYLSPVELELAVTCKLELASIARQRHHSIFASQLAFYAAQLIKENNVLEVAEGSINRRLWLKARLDLVKSRAGEVKGMGLVKGSHVPVECKLATAREYCAQGVAEADTWGENLYHAHFLLQSAVLDIVEGIRPQITLESLNEIIELCDNNVFSSEWSQLKIMSLCHSIDIQLALGVTDYAAAFQTYLKLHYTTLNVLKLTFGQDIEHRMPKGNADEFSTVLKPIANVFTPFLSLLVNIKHRLGHCIAEIEPDKALTVLREASAVHKFCTTFDQVVEAEIVLLIGKTEKKLNDREAAANSLLQAISLTYNHDHDLSRMREAYSELTLIYLSTCGLITTKDGKINGLTKDGLDVYSVGTKKQIRLPSQKTKKSKDPPEDDRLVAWVILKCTSLIGQAQRRRAQIAGENPLSMEIPQAARLNMPQFACLDLVSNYVLGEKKKIYKTEIEREMAPLVEAVEPPPSETYDQQLNNACKATEGLSWVHVIGYQSLLNRLSTTESFSWSNHAQNSPVRTVLFAADWRERSAKMHEFLRDNLAHYSTNCLAPETPEGDFITKPIAWPEKSEIFSYTYSFDSKVIFLNGVQRKNYKDIVAVQTDEDILKNLHAKLVTLIQKAELILVEQTKKETQKKDKRSTSKLKTLTVDEKEKTETTELDAILRTCVTEIRTLFGKEDTLTESSATPIEPEIPFDVTKKNIDIIENYFNMSFGFLLKEKQVLNWMLKVLS</sequence>
<feature type="compositionally biased region" description="Basic and acidic residues" evidence="1">
    <location>
        <begin position="2227"/>
        <end position="2237"/>
    </location>
</feature>
<dbReference type="PANTHER" id="PTHR33487:SF1">
    <property type="entry name" value="CILIA- AND FLAGELLA-ASSOCIATED PROTEIN 54"/>
    <property type="match status" value="1"/>
</dbReference>
<comment type="caution">
    <text evidence="2">The sequence shown here is derived from an EMBL/GenBank/DDBJ whole genome shotgun (WGS) entry which is preliminary data.</text>
</comment>
<dbReference type="GO" id="GO:0060271">
    <property type="term" value="P:cilium assembly"/>
    <property type="evidence" value="ECO:0007669"/>
    <property type="project" value="TreeGrafter"/>
</dbReference>
<protein>
    <submittedName>
        <fullName evidence="2">DgyrCDS5766</fullName>
    </submittedName>
</protein>
<evidence type="ECO:0000256" key="1">
    <source>
        <dbReference type="SAM" id="MobiDB-lite"/>
    </source>
</evidence>
<dbReference type="OrthoDB" id="2104158at2759"/>
<dbReference type="InterPro" id="IPR019734">
    <property type="entry name" value="TPR_rpt"/>
</dbReference>
<feature type="region of interest" description="Disordered" evidence="1">
    <location>
        <begin position="1193"/>
        <end position="1225"/>
    </location>
</feature>
<dbReference type="InterPro" id="IPR027912">
    <property type="entry name" value="CFAP54"/>
</dbReference>
<dbReference type="Proteomes" id="UP000549394">
    <property type="component" value="Unassembled WGS sequence"/>
</dbReference>
<dbReference type="EMBL" id="CAJFCJ010000007">
    <property type="protein sequence ID" value="CAD5116926.1"/>
    <property type="molecule type" value="Genomic_DNA"/>
</dbReference>
<feature type="region of interest" description="Disordered" evidence="1">
    <location>
        <begin position="643"/>
        <end position="682"/>
    </location>
</feature>
<feature type="compositionally biased region" description="Polar residues" evidence="1">
    <location>
        <begin position="1379"/>
        <end position="1388"/>
    </location>
</feature>
<keyword evidence="3" id="KW-1185">Reference proteome</keyword>
<feature type="region of interest" description="Disordered" evidence="1">
    <location>
        <begin position="1379"/>
        <end position="1408"/>
    </location>
</feature>
<proteinExistence type="predicted"/>
<organism evidence="2 3">
    <name type="scientific">Dimorphilus gyrociliatus</name>
    <dbReference type="NCBI Taxonomy" id="2664684"/>
    <lineage>
        <taxon>Eukaryota</taxon>
        <taxon>Metazoa</taxon>
        <taxon>Spiralia</taxon>
        <taxon>Lophotrochozoa</taxon>
        <taxon>Annelida</taxon>
        <taxon>Polychaeta</taxon>
        <taxon>Polychaeta incertae sedis</taxon>
        <taxon>Dinophilidae</taxon>
        <taxon>Dimorphilus</taxon>
    </lineage>
</organism>
<dbReference type="Pfam" id="PF14858">
    <property type="entry name" value="CFAP54_N"/>
    <property type="match status" value="1"/>
</dbReference>
<feature type="region of interest" description="Disordered" evidence="1">
    <location>
        <begin position="2210"/>
        <end position="2237"/>
    </location>
</feature>
<name>A0A7I8VN74_9ANNE</name>
<evidence type="ECO:0000313" key="2">
    <source>
        <dbReference type="EMBL" id="CAD5116926.1"/>
    </source>
</evidence>
<evidence type="ECO:0000313" key="3">
    <source>
        <dbReference type="Proteomes" id="UP000549394"/>
    </source>
</evidence>
<dbReference type="InterPro" id="IPR011990">
    <property type="entry name" value="TPR-like_helical_dom_sf"/>
</dbReference>
<reference evidence="2 3" key="1">
    <citation type="submission" date="2020-08" db="EMBL/GenBank/DDBJ databases">
        <authorList>
            <person name="Hejnol A."/>
        </authorList>
    </citation>
    <scope>NUCLEOTIDE SEQUENCE [LARGE SCALE GENOMIC DNA]</scope>
</reference>
<dbReference type="SUPFAM" id="SSF48452">
    <property type="entry name" value="TPR-like"/>
    <property type="match status" value="1"/>
</dbReference>
<gene>
    <name evidence="2" type="ORF">DGYR_LOCUS5505</name>
</gene>
<accession>A0A7I8VN74</accession>